<evidence type="ECO:0000313" key="1">
    <source>
        <dbReference type="EMBL" id="KAH3832001.1"/>
    </source>
</evidence>
<name>A0A9D4HEG6_DREPO</name>
<accession>A0A9D4HEG6</accession>
<comment type="caution">
    <text evidence="1">The sequence shown here is derived from an EMBL/GenBank/DDBJ whole genome shotgun (WGS) entry which is preliminary data.</text>
</comment>
<organism evidence="1 2">
    <name type="scientific">Dreissena polymorpha</name>
    <name type="common">Zebra mussel</name>
    <name type="synonym">Mytilus polymorpha</name>
    <dbReference type="NCBI Taxonomy" id="45954"/>
    <lineage>
        <taxon>Eukaryota</taxon>
        <taxon>Metazoa</taxon>
        <taxon>Spiralia</taxon>
        <taxon>Lophotrochozoa</taxon>
        <taxon>Mollusca</taxon>
        <taxon>Bivalvia</taxon>
        <taxon>Autobranchia</taxon>
        <taxon>Heteroconchia</taxon>
        <taxon>Euheterodonta</taxon>
        <taxon>Imparidentia</taxon>
        <taxon>Neoheterodontei</taxon>
        <taxon>Myida</taxon>
        <taxon>Dreissenoidea</taxon>
        <taxon>Dreissenidae</taxon>
        <taxon>Dreissena</taxon>
    </lineage>
</organism>
<reference evidence="1" key="1">
    <citation type="journal article" date="2019" name="bioRxiv">
        <title>The Genome of the Zebra Mussel, Dreissena polymorpha: A Resource for Invasive Species Research.</title>
        <authorList>
            <person name="McCartney M.A."/>
            <person name="Auch B."/>
            <person name="Kono T."/>
            <person name="Mallez S."/>
            <person name="Zhang Y."/>
            <person name="Obille A."/>
            <person name="Becker A."/>
            <person name="Abrahante J.E."/>
            <person name="Garbe J."/>
            <person name="Badalamenti J.P."/>
            <person name="Herman A."/>
            <person name="Mangelson H."/>
            <person name="Liachko I."/>
            <person name="Sullivan S."/>
            <person name="Sone E.D."/>
            <person name="Koren S."/>
            <person name="Silverstein K.A.T."/>
            <person name="Beckman K.B."/>
            <person name="Gohl D.M."/>
        </authorList>
    </citation>
    <scope>NUCLEOTIDE SEQUENCE</scope>
    <source>
        <strain evidence="1">Duluth1</strain>
        <tissue evidence="1">Whole animal</tissue>
    </source>
</reference>
<evidence type="ECO:0000313" key="2">
    <source>
        <dbReference type="Proteomes" id="UP000828390"/>
    </source>
</evidence>
<proteinExistence type="predicted"/>
<keyword evidence="2" id="KW-1185">Reference proteome</keyword>
<dbReference type="EMBL" id="JAIWYP010000004">
    <property type="protein sequence ID" value="KAH3832001.1"/>
    <property type="molecule type" value="Genomic_DNA"/>
</dbReference>
<dbReference type="AlphaFoldDB" id="A0A9D4HEG6"/>
<protein>
    <submittedName>
        <fullName evidence="1">Uncharacterized protein</fullName>
    </submittedName>
</protein>
<dbReference type="Proteomes" id="UP000828390">
    <property type="component" value="Unassembled WGS sequence"/>
</dbReference>
<sequence length="105" mass="12724">MVHLREILSERIQSKITKRWRVRKQFLEQLCNCHEQHVWWKKQNRFQLSKRSSRAYIVFSIEKNASRLNENTSRIERDQLPPLERSSPRTLKSTVLTMSALCRRT</sequence>
<gene>
    <name evidence="1" type="ORF">DPMN_105275</name>
</gene>
<reference evidence="1" key="2">
    <citation type="submission" date="2020-11" db="EMBL/GenBank/DDBJ databases">
        <authorList>
            <person name="McCartney M.A."/>
            <person name="Auch B."/>
            <person name="Kono T."/>
            <person name="Mallez S."/>
            <person name="Becker A."/>
            <person name="Gohl D.M."/>
            <person name="Silverstein K.A.T."/>
            <person name="Koren S."/>
            <person name="Bechman K.B."/>
            <person name="Herman A."/>
            <person name="Abrahante J.E."/>
            <person name="Garbe J."/>
        </authorList>
    </citation>
    <scope>NUCLEOTIDE SEQUENCE</scope>
    <source>
        <strain evidence="1">Duluth1</strain>
        <tissue evidence="1">Whole animal</tissue>
    </source>
</reference>